<comment type="caution">
    <text evidence="2">The sequence shown here is derived from an EMBL/GenBank/DDBJ whole genome shotgun (WGS) entry which is preliminary data.</text>
</comment>
<evidence type="ECO:0000313" key="3">
    <source>
        <dbReference type="Proteomes" id="UP000554482"/>
    </source>
</evidence>
<dbReference type="Proteomes" id="UP000554482">
    <property type="component" value="Unassembled WGS sequence"/>
</dbReference>
<organism evidence="2 3">
    <name type="scientific">Thalictrum thalictroides</name>
    <name type="common">Rue-anemone</name>
    <name type="synonym">Anemone thalictroides</name>
    <dbReference type="NCBI Taxonomy" id="46969"/>
    <lineage>
        <taxon>Eukaryota</taxon>
        <taxon>Viridiplantae</taxon>
        <taxon>Streptophyta</taxon>
        <taxon>Embryophyta</taxon>
        <taxon>Tracheophyta</taxon>
        <taxon>Spermatophyta</taxon>
        <taxon>Magnoliopsida</taxon>
        <taxon>Ranunculales</taxon>
        <taxon>Ranunculaceae</taxon>
        <taxon>Thalictroideae</taxon>
        <taxon>Thalictrum</taxon>
    </lineage>
</organism>
<dbReference type="EMBL" id="JABWDY010020147">
    <property type="protein sequence ID" value="KAF5193354.1"/>
    <property type="molecule type" value="Genomic_DNA"/>
</dbReference>
<name>A0A7J6W7K5_THATH</name>
<keyword evidence="3" id="KW-1185">Reference proteome</keyword>
<feature type="region of interest" description="Disordered" evidence="1">
    <location>
        <begin position="82"/>
        <end position="144"/>
    </location>
</feature>
<evidence type="ECO:0000256" key="1">
    <source>
        <dbReference type="SAM" id="MobiDB-lite"/>
    </source>
</evidence>
<dbReference type="AlphaFoldDB" id="A0A7J6W7K5"/>
<accession>A0A7J6W7K5</accession>
<reference evidence="2 3" key="1">
    <citation type="submission" date="2020-06" db="EMBL/GenBank/DDBJ databases">
        <title>Transcriptomic and genomic resources for Thalictrum thalictroides and T. hernandezii: Facilitating candidate gene discovery in an emerging model plant lineage.</title>
        <authorList>
            <person name="Arias T."/>
            <person name="Riano-Pachon D.M."/>
            <person name="Di Stilio V.S."/>
        </authorList>
    </citation>
    <scope>NUCLEOTIDE SEQUENCE [LARGE SCALE GENOMIC DNA]</scope>
    <source>
        <strain evidence="3">cv. WT478/WT964</strain>
        <tissue evidence="2">Leaves</tissue>
    </source>
</reference>
<gene>
    <name evidence="2" type="ORF">FRX31_017059</name>
</gene>
<protein>
    <submittedName>
        <fullName evidence="2">Uncharacterized protein</fullName>
    </submittedName>
</protein>
<feature type="compositionally biased region" description="Polar residues" evidence="1">
    <location>
        <begin position="118"/>
        <end position="144"/>
    </location>
</feature>
<sequence>IEDKSQQKVNRKFAVVRDDEAARISDVKGEKPVKTEQPKYLEPASLIKLGKVMPEISDLISQSGKANTTGESIVFEKTRASVGKRKYRSAATPERMTRAPALRTEGAPLRRHSKGTPDMQSGSLERSKVSSLDSLQRPQTIAAD</sequence>
<feature type="non-terminal residue" evidence="2">
    <location>
        <position position="1"/>
    </location>
</feature>
<proteinExistence type="predicted"/>
<evidence type="ECO:0000313" key="2">
    <source>
        <dbReference type="EMBL" id="KAF5193354.1"/>
    </source>
</evidence>